<dbReference type="SUPFAM" id="SSF48576">
    <property type="entry name" value="Terpenoid synthases"/>
    <property type="match status" value="1"/>
</dbReference>
<dbReference type="OrthoDB" id="270318at2759"/>
<dbReference type="AlphaFoldDB" id="A0A1Y1UTF4"/>
<keyword evidence="2" id="KW-1185">Reference proteome</keyword>
<dbReference type="Proteomes" id="UP000193218">
    <property type="component" value="Unassembled WGS sequence"/>
</dbReference>
<sequence>MNFDLGLQHLVVISAIIMSVKWSLTSVASASRPGSISRRCFSAIPARLGGQSPAKPSLNVQVASGGPQAPSEYCASLVRKLDPEAWLCSYFWPRRERSWWLAWRAFNIELHLISTTVTVPGLAAIRYQFWRDTLSVIWTGKTAHGQVLAVPQHPIAIMLEQMKRSRPIQRYYLSQMIDVREKIQDQAASSSSLESHLATHGPLQSSLLLGSLPLLIPPNDPKTSELTHTLSHLSNLLTTASLIRNLPVLVKSKREINLPRDICAKHSIVDEEVIRQAGNAKGLKDACYEIGTRGMDELITARRDLKSSGGKIEPTAAFPVFLASVPAERYLKRLEKVDFNPFHRSLERHDWQLAPRIWWTAQTGKI</sequence>
<name>A0A1Y1UTF4_9TREE</name>
<evidence type="ECO:0000313" key="1">
    <source>
        <dbReference type="EMBL" id="ORX40804.1"/>
    </source>
</evidence>
<dbReference type="RefSeq" id="XP_021874483.1">
    <property type="nucleotide sequence ID" value="XM_022014361.1"/>
</dbReference>
<dbReference type="GeneID" id="33556169"/>
<dbReference type="EMBL" id="NBSH01000001">
    <property type="protein sequence ID" value="ORX40804.1"/>
    <property type="molecule type" value="Genomic_DNA"/>
</dbReference>
<reference evidence="1 2" key="1">
    <citation type="submission" date="2017-03" db="EMBL/GenBank/DDBJ databases">
        <title>Widespread Adenine N6-methylation of Active Genes in Fungi.</title>
        <authorList>
            <consortium name="DOE Joint Genome Institute"/>
            <person name="Mondo S.J."/>
            <person name="Dannebaum R.O."/>
            <person name="Kuo R.C."/>
            <person name="Louie K.B."/>
            <person name="Bewick A.J."/>
            <person name="Labutti K."/>
            <person name="Haridas S."/>
            <person name="Kuo A."/>
            <person name="Salamov A."/>
            <person name="Ahrendt S.R."/>
            <person name="Lau R."/>
            <person name="Bowen B.P."/>
            <person name="Lipzen A."/>
            <person name="Sullivan W."/>
            <person name="Andreopoulos W.B."/>
            <person name="Clum A."/>
            <person name="Lindquist E."/>
            <person name="Daum C."/>
            <person name="Northen T.R."/>
            <person name="Ramamoorthy G."/>
            <person name="Schmitz R.J."/>
            <person name="Gryganskyi A."/>
            <person name="Culley D."/>
            <person name="Magnuson J."/>
            <person name="James T.Y."/>
            <person name="O'Malley M.A."/>
            <person name="Stajich J.E."/>
            <person name="Spatafora J.W."/>
            <person name="Visel A."/>
            <person name="Grigoriev I.V."/>
        </authorList>
    </citation>
    <scope>NUCLEOTIDE SEQUENCE [LARGE SCALE GENOMIC DNA]</scope>
    <source>
        <strain evidence="1 2">NRRL Y-17943</strain>
    </source>
</reference>
<protein>
    <submittedName>
        <fullName evidence="1">Squalene/phytoene synthase-domain-containing protein</fullName>
    </submittedName>
</protein>
<dbReference type="STRING" id="4999.A0A1Y1UTF4"/>
<dbReference type="Pfam" id="PF00494">
    <property type="entry name" value="SQS_PSY"/>
    <property type="match status" value="1"/>
</dbReference>
<dbReference type="Gene3D" id="1.10.600.10">
    <property type="entry name" value="Farnesyl Diphosphate Synthase"/>
    <property type="match status" value="1"/>
</dbReference>
<gene>
    <name evidence="1" type="ORF">BD324DRAFT_612154</name>
</gene>
<evidence type="ECO:0000313" key="2">
    <source>
        <dbReference type="Proteomes" id="UP000193218"/>
    </source>
</evidence>
<proteinExistence type="predicted"/>
<organism evidence="1 2">
    <name type="scientific">Kockovaella imperatae</name>
    <dbReference type="NCBI Taxonomy" id="4999"/>
    <lineage>
        <taxon>Eukaryota</taxon>
        <taxon>Fungi</taxon>
        <taxon>Dikarya</taxon>
        <taxon>Basidiomycota</taxon>
        <taxon>Agaricomycotina</taxon>
        <taxon>Tremellomycetes</taxon>
        <taxon>Tremellales</taxon>
        <taxon>Cuniculitremaceae</taxon>
        <taxon>Kockovaella</taxon>
    </lineage>
</organism>
<dbReference type="InterPro" id="IPR002060">
    <property type="entry name" value="Squ/phyt_synthse"/>
</dbReference>
<dbReference type="InterPro" id="IPR008949">
    <property type="entry name" value="Isoprenoid_synthase_dom_sf"/>
</dbReference>
<comment type="caution">
    <text evidence="1">The sequence shown here is derived from an EMBL/GenBank/DDBJ whole genome shotgun (WGS) entry which is preliminary data.</text>
</comment>
<dbReference type="InParanoid" id="A0A1Y1UTF4"/>
<accession>A0A1Y1UTF4</accession>